<accession>A0A2N8PR56</accession>
<name>A0A2N8PR56_STRNR</name>
<proteinExistence type="predicted"/>
<dbReference type="AlphaFoldDB" id="A0A2N8PR56"/>
<dbReference type="EMBL" id="LJSN01000001">
    <property type="protein sequence ID" value="PNE43493.1"/>
    <property type="molecule type" value="Genomic_DNA"/>
</dbReference>
<evidence type="ECO:0000313" key="1">
    <source>
        <dbReference type="EMBL" id="PNE43493.1"/>
    </source>
</evidence>
<evidence type="ECO:0000313" key="2">
    <source>
        <dbReference type="Proteomes" id="UP000236047"/>
    </source>
</evidence>
<keyword evidence="2" id="KW-1185">Reference proteome</keyword>
<comment type="caution">
    <text evidence="1">The sequence shown here is derived from an EMBL/GenBank/DDBJ whole genome shotgun (WGS) entry which is preliminary data.</text>
</comment>
<dbReference type="Proteomes" id="UP000236047">
    <property type="component" value="Unassembled WGS sequence"/>
</dbReference>
<reference evidence="2" key="1">
    <citation type="submission" date="2015-09" db="EMBL/GenBank/DDBJ databases">
        <authorList>
            <person name="Graham D.E."/>
            <person name="Mahan K.M."/>
            <person name="Klingeman D.M."/>
            <person name="Fida T."/>
            <person name="Giannone R.J."/>
            <person name="Hettich R.L."/>
            <person name="Parry R.J."/>
            <person name="Spain J.C."/>
        </authorList>
    </citation>
    <scope>NUCLEOTIDE SEQUENCE [LARGE SCALE GENOMIC DNA]</scope>
    <source>
        <strain evidence="2">JCM 4701</strain>
    </source>
</reference>
<sequence>MTSRVTLLETITAAVWGDEPGDELAILCEDAHQVILDARASLNCPDAENTAGSNVSRVEAVITNLLPYAQAHLDSSSANTTARTVVEHAHDLVSGTHASWDYPARRRLRILLYSASRLLALTRAGPASGTPGTSP</sequence>
<organism evidence="1 2">
    <name type="scientific">Streptomyces noursei</name>
    <name type="common">Streptomyces albulus</name>
    <dbReference type="NCBI Taxonomy" id="1971"/>
    <lineage>
        <taxon>Bacteria</taxon>
        <taxon>Bacillati</taxon>
        <taxon>Actinomycetota</taxon>
        <taxon>Actinomycetes</taxon>
        <taxon>Kitasatosporales</taxon>
        <taxon>Streptomycetaceae</taxon>
        <taxon>Streptomyces</taxon>
    </lineage>
</organism>
<protein>
    <submittedName>
        <fullName evidence="1">Uncharacterized protein</fullName>
    </submittedName>
</protein>
<gene>
    <name evidence="1" type="ORF">AOB60_00825</name>
</gene>
<dbReference type="RefSeq" id="WP_102922415.1">
    <property type="nucleotide sequence ID" value="NZ_LJSN01000001.1"/>
</dbReference>